<reference evidence="13 14" key="1">
    <citation type="submission" date="2017-11" db="EMBL/GenBank/DDBJ databases">
        <title>Genome sequence of Pseudomonas arsenicoxydans ACM1.</title>
        <authorList>
            <person name="Nascimento F.X."/>
        </authorList>
    </citation>
    <scope>NUCLEOTIDE SEQUENCE [LARGE SCALE GENOMIC DNA]</scope>
    <source>
        <strain evidence="13 14">ACM1</strain>
    </source>
</reference>
<protein>
    <recommendedName>
        <fullName evidence="3">histidine kinase</fullName>
        <ecNumber evidence="3">2.7.13.3</ecNumber>
    </recommendedName>
</protein>
<keyword evidence="10" id="KW-1133">Transmembrane helix</keyword>
<dbReference type="SUPFAM" id="SSF55874">
    <property type="entry name" value="ATPase domain of HSP90 chaperone/DNA topoisomerase II/histidine kinase"/>
    <property type="match status" value="1"/>
</dbReference>
<evidence type="ECO:0000256" key="1">
    <source>
        <dbReference type="ARBA" id="ARBA00000085"/>
    </source>
</evidence>
<dbReference type="Gene3D" id="1.10.287.130">
    <property type="match status" value="1"/>
</dbReference>
<keyword evidence="7" id="KW-0547">Nucleotide-binding</keyword>
<keyword evidence="9" id="KW-0067">ATP-binding</keyword>
<dbReference type="SUPFAM" id="SSF47384">
    <property type="entry name" value="Homodimeric domain of signal transducing histidine kinase"/>
    <property type="match status" value="1"/>
</dbReference>
<dbReference type="EMBL" id="CP024767">
    <property type="protein sequence ID" value="QAY85961.1"/>
    <property type="molecule type" value="Genomic_DNA"/>
</dbReference>
<keyword evidence="14" id="KW-1185">Reference proteome</keyword>
<evidence type="ECO:0000256" key="4">
    <source>
        <dbReference type="ARBA" id="ARBA00022475"/>
    </source>
</evidence>
<evidence type="ECO:0000256" key="9">
    <source>
        <dbReference type="ARBA" id="ARBA00022840"/>
    </source>
</evidence>
<dbReference type="InterPro" id="IPR005467">
    <property type="entry name" value="His_kinase_dom"/>
</dbReference>
<feature type="domain" description="HAMP" evidence="12">
    <location>
        <begin position="159"/>
        <end position="211"/>
    </location>
</feature>
<evidence type="ECO:0000259" key="12">
    <source>
        <dbReference type="PROSITE" id="PS50885"/>
    </source>
</evidence>
<keyword evidence="4" id="KW-1003">Cell membrane</keyword>
<evidence type="ECO:0000259" key="11">
    <source>
        <dbReference type="PROSITE" id="PS50109"/>
    </source>
</evidence>
<sequence>MFRILFRLYLVMIVSYSAAIYLVPDLVIKVFHERFVTYNLDYSRGLQTLIVKQFHAVPEAQWPTLATEMDKDFAPLHIALTGNDDPDFTLDECKRLQRGENVVRIGDWGWRTLAVAPLNEQTVVQMIVPPDPMDVSLLYWSINVLIGATMLACLLLWLRPHWRDLERLKGTAERFGKGHLGERTRISRHSNIGSLANVFDTMAGDIENLLNQQRDLLNAVSHELRTPLTRLDFGLALALSDDLPVTSRERLQGLVAHIRELDELVLELLSYSRLQNPAQTPEQVEVALDEFIDSILGSVDEELESPHIVIDVLLNGQLERFTLDPRLTARAIQNLLRNAMRYCEMRIQIGVQVCPKGCEIWVDDDGIGIPDNERERIFEPFYRLDRSRDRATGGFGLGLAISRRALEAQGGTLTVEPSPLGGARFRLWLPTSA</sequence>
<dbReference type="CDD" id="cd00082">
    <property type="entry name" value="HisKA"/>
    <property type="match status" value="1"/>
</dbReference>
<dbReference type="Pfam" id="PF02518">
    <property type="entry name" value="HATPase_c"/>
    <property type="match status" value="1"/>
</dbReference>
<dbReference type="SMART" id="SM00304">
    <property type="entry name" value="HAMP"/>
    <property type="match status" value="1"/>
</dbReference>
<keyword evidence="8 13" id="KW-0418">Kinase</keyword>
<dbReference type="SMART" id="SM00387">
    <property type="entry name" value="HATPase_c"/>
    <property type="match status" value="1"/>
</dbReference>
<evidence type="ECO:0000256" key="6">
    <source>
        <dbReference type="ARBA" id="ARBA00022679"/>
    </source>
</evidence>
<comment type="catalytic activity">
    <reaction evidence="1">
        <text>ATP + protein L-histidine = ADP + protein N-phospho-L-histidine.</text>
        <dbReference type="EC" id="2.7.13.3"/>
    </reaction>
</comment>
<dbReference type="EC" id="2.7.13.3" evidence="3"/>
<dbReference type="GO" id="GO:0005524">
    <property type="term" value="F:ATP binding"/>
    <property type="evidence" value="ECO:0007669"/>
    <property type="project" value="UniProtKB-KW"/>
</dbReference>
<feature type="transmembrane region" description="Helical" evidence="10">
    <location>
        <begin position="7"/>
        <end position="24"/>
    </location>
</feature>
<keyword evidence="5" id="KW-0597">Phosphoprotein</keyword>
<dbReference type="Gene3D" id="3.30.565.10">
    <property type="entry name" value="Histidine kinase-like ATPase, C-terminal domain"/>
    <property type="match status" value="1"/>
</dbReference>
<evidence type="ECO:0000313" key="14">
    <source>
        <dbReference type="Proteomes" id="UP000291121"/>
    </source>
</evidence>
<dbReference type="InterPro" id="IPR036890">
    <property type="entry name" value="HATPase_C_sf"/>
</dbReference>
<dbReference type="GO" id="GO:0000155">
    <property type="term" value="F:phosphorelay sensor kinase activity"/>
    <property type="evidence" value="ECO:0007669"/>
    <property type="project" value="InterPro"/>
</dbReference>
<gene>
    <name evidence="13" type="ORF">CUN61_19110</name>
</gene>
<name>A0A4P6GK63_9PSED</name>
<comment type="subcellular location">
    <subcellularLocation>
        <location evidence="2">Cell membrane</location>
        <topology evidence="2">Multi-pass membrane protein</topology>
    </subcellularLocation>
</comment>
<dbReference type="PROSITE" id="PS50885">
    <property type="entry name" value="HAMP"/>
    <property type="match status" value="1"/>
</dbReference>
<dbReference type="PROSITE" id="PS50109">
    <property type="entry name" value="HIS_KIN"/>
    <property type="match status" value="1"/>
</dbReference>
<evidence type="ECO:0000256" key="2">
    <source>
        <dbReference type="ARBA" id="ARBA00004651"/>
    </source>
</evidence>
<proteinExistence type="predicted"/>
<feature type="domain" description="Histidine kinase" evidence="11">
    <location>
        <begin position="219"/>
        <end position="433"/>
    </location>
</feature>
<accession>A0A4P6GK63</accession>
<evidence type="ECO:0000313" key="13">
    <source>
        <dbReference type="EMBL" id="QAY85961.1"/>
    </source>
</evidence>
<keyword evidence="10" id="KW-0472">Membrane</keyword>
<evidence type="ECO:0000256" key="8">
    <source>
        <dbReference type="ARBA" id="ARBA00022777"/>
    </source>
</evidence>
<evidence type="ECO:0000256" key="7">
    <source>
        <dbReference type="ARBA" id="ARBA00022741"/>
    </source>
</evidence>
<dbReference type="InterPro" id="IPR003661">
    <property type="entry name" value="HisK_dim/P_dom"/>
</dbReference>
<evidence type="ECO:0000256" key="10">
    <source>
        <dbReference type="SAM" id="Phobius"/>
    </source>
</evidence>
<dbReference type="PANTHER" id="PTHR44936">
    <property type="entry name" value="SENSOR PROTEIN CREC"/>
    <property type="match status" value="1"/>
</dbReference>
<feature type="transmembrane region" description="Helical" evidence="10">
    <location>
        <begin position="137"/>
        <end position="158"/>
    </location>
</feature>
<dbReference type="InterPro" id="IPR003660">
    <property type="entry name" value="HAMP_dom"/>
</dbReference>
<keyword evidence="6" id="KW-0808">Transferase</keyword>
<keyword evidence="10" id="KW-0812">Transmembrane</keyword>
<dbReference type="Gene3D" id="6.10.340.10">
    <property type="match status" value="1"/>
</dbReference>
<dbReference type="Proteomes" id="UP000291121">
    <property type="component" value="Chromosome"/>
</dbReference>
<evidence type="ECO:0000256" key="3">
    <source>
        <dbReference type="ARBA" id="ARBA00012438"/>
    </source>
</evidence>
<dbReference type="PRINTS" id="PR00344">
    <property type="entry name" value="BCTRLSENSOR"/>
</dbReference>
<dbReference type="RefSeq" id="WP_208668068.1">
    <property type="nucleotide sequence ID" value="NZ_CP024767.1"/>
</dbReference>
<dbReference type="GO" id="GO:0005886">
    <property type="term" value="C:plasma membrane"/>
    <property type="evidence" value="ECO:0007669"/>
    <property type="project" value="UniProtKB-SubCell"/>
</dbReference>
<dbReference type="InterPro" id="IPR036097">
    <property type="entry name" value="HisK_dim/P_sf"/>
</dbReference>
<dbReference type="InterPro" id="IPR003594">
    <property type="entry name" value="HATPase_dom"/>
</dbReference>
<dbReference type="Pfam" id="PF00512">
    <property type="entry name" value="HisKA"/>
    <property type="match status" value="1"/>
</dbReference>
<dbReference type="PANTHER" id="PTHR44936:SF10">
    <property type="entry name" value="SENSOR PROTEIN RSTB"/>
    <property type="match status" value="1"/>
</dbReference>
<dbReference type="CDD" id="cd06225">
    <property type="entry name" value="HAMP"/>
    <property type="match status" value="1"/>
</dbReference>
<organism evidence="13 14">
    <name type="scientific">Pseudomonas arsenicoxydans</name>
    <dbReference type="NCBI Taxonomy" id="702115"/>
    <lineage>
        <taxon>Bacteria</taxon>
        <taxon>Pseudomonadati</taxon>
        <taxon>Pseudomonadota</taxon>
        <taxon>Gammaproteobacteria</taxon>
        <taxon>Pseudomonadales</taxon>
        <taxon>Pseudomonadaceae</taxon>
        <taxon>Pseudomonas</taxon>
    </lineage>
</organism>
<dbReference type="SMART" id="SM00388">
    <property type="entry name" value="HisKA"/>
    <property type="match status" value="1"/>
</dbReference>
<dbReference type="AlphaFoldDB" id="A0A4P6GK63"/>
<dbReference type="InterPro" id="IPR004358">
    <property type="entry name" value="Sig_transdc_His_kin-like_C"/>
</dbReference>
<evidence type="ECO:0000256" key="5">
    <source>
        <dbReference type="ARBA" id="ARBA00022553"/>
    </source>
</evidence>
<dbReference type="InterPro" id="IPR050980">
    <property type="entry name" value="2C_sensor_his_kinase"/>
</dbReference>